<accession>A0A655BMH3</accession>
<name>A0A655BMH3_SALET</name>
<gene>
    <name evidence="1" type="ORF">ERS008207_00230</name>
</gene>
<proteinExistence type="predicted"/>
<sequence length="150" mass="17749">MNHLARQMIEPNNVVETVTELRRKHFLDLAHRIGTVVLMNKTNRFTFGFSHASVGGHHQHHVAEIRLAAVVIGQRTVIHHLQQQVKDIRVRFFDLIQQQHRMRMLNHRIRQQPALVETDVSRRCADQTAHRMTLHIFRHIEAQQLNTQRF</sequence>
<dbReference type="AlphaFoldDB" id="A0A655BMH3"/>
<dbReference type="Proteomes" id="UP000042394">
    <property type="component" value="Unassembled WGS sequence"/>
</dbReference>
<evidence type="ECO:0000313" key="1">
    <source>
        <dbReference type="EMBL" id="CNT59988.1"/>
    </source>
</evidence>
<reference evidence="1 2" key="1">
    <citation type="submission" date="2015-03" db="EMBL/GenBank/DDBJ databases">
        <authorList>
            <consortium name="Pathogen Informatics"/>
        </authorList>
    </citation>
    <scope>NUCLEOTIDE SEQUENCE [LARGE SCALE GENOMIC DNA]</scope>
    <source>
        <strain evidence="1 2">D4891</strain>
    </source>
</reference>
<dbReference type="AntiFam" id="ANF00007">
    <property type="entry name" value="Shadow ORF (opposite clpB)"/>
</dbReference>
<dbReference type="EMBL" id="CQPD01000002">
    <property type="protein sequence ID" value="CNT59988.1"/>
    <property type="molecule type" value="Genomic_DNA"/>
</dbReference>
<organism evidence="1 2">
    <name type="scientific">Salmonella enterica subsp. enterica serovar Bovismorbificans</name>
    <dbReference type="NCBI Taxonomy" id="58097"/>
    <lineage>
        <taxon>Bacteria</taxon>
        <taxon>Pseudomonadati</taxon>
        <taxon>Pseudomonadota</taxon>
        <taxon>Gammaproteobacteria</taxon>
        <taxon>Enterobacterales</taxon>
        <taxon>Enterobacteriaceae</taxon>
        <taxon>Salmonella</taxon>
    </lineage>
</organism>
<evidence type="ECO:0000313" key="2">
    <source>
        <dbReference type="Proteomes" id="UP000042394"/>
    </source>
</evidence>
<protein>
    <submittedName>
        <fullName evidence="1">Protein of uncharacterized function (DUF3170)</fullName>
    </submittedName>
</protein>